<proteinExistence type="predicted"/>
<accession>A0A7Y7IWJ7</accession>
<feature type="domain" description="N-acetyltransferase" evidence="2">
    <location>
        <begin position="9"/>
        <end position="168"/>
    </location>
</feature>
<evidence type="ECO:0000259" key="2">
    <source>
        <dbReference type="PROSITE" id="PS51186"/>
    </source>
</evidence>
<dbReference type="Gene3D" id="3.40.630.30">
    <property type="match status" value="1"/>
</dbReference>
<dbReference type="Proteomes" id="UP000534870">
    <property type="component" value="Unassembled WGS sequence"/>
</dbReference>
<dbReference type="AlphaFoldDB" id="A0A7Y7IWJ7"/>
<dbReference type="PANTHER" id="PTHR13947">
    <property type="entry name" value="GNAT FAMILY N-ACETYLTRANSFERASE"/>
    <property type="match status" value="1"/>
</dbReference>
<dbReference type="InterPro" id="IPR000182">
    <property type="entry name" value="GNAT_dom"/>
</dbReference>
<evidence type="ECO:0000256" key="1">
    <source>
        <dbReference type="ARBA" id="ARBA00022679"/>
    </source>
</evidence>
<dbReference type="Pfam" id="PF00583">
    <property type="entry name" value="Acetyltransf_1"/>
    <property type="match status" value="1"/>
</dbReference>
<feature type="non-terminal residue" evidence="3">
    <location>
        <position position="1"/>
    </location>
</feature>
<dbReference type="RefSeq" id="WP_176640364.1">
    <property type="nucleotide sequence ID" value="NZ_JABXXP010000223.1"/>
</dbReference>
<dbReference type="EMBL" id="JABXXP010000223">
    <property type="protein sequence ID" value="NVN11673.1"/>
    <property type="molecule type" value="Genomic_DNA"/>
</dbReference>
<dbReference type="InterPro" id="IPR016181">
    <property type="entry name" value="Acyl_CoA_acyltransferase"/>
</dbReference>
<comment type="caution">
    <text evidence="3">The sequence shown here is derived from an EMBL/GenBank/DDBJ whole genome shotgun (WGS) entry which is preliminary data.</text>
</comment>
<dbReference type="SUPFAM" id="SSF55729">
    <property type="entry name" value="Acyl-CoA N-acyltransferases (Nat)"/>
    <property type="match status" value="1"/>
</dbReference>
<dbReference type="PROSITE" id="PS51186">
    <property type="entry name" value="GNAT"/>
    <property type="match status" value="1"/>
</dbReference>
<evidence type="ECO:0000313" key="4">
    <source>
        <dbReference type="Proteomes" id="UP000534870"/>
    </source>
</evidence>
<dbReference type="GO" id="GO:0008080">
    <property type="term" value="F:N-acetyltransferase activity"/>
    <property type="evidence" value="ECO:0007669"/>
    <property type="project" value="InterPro"/>
</dbReference>
<dbReference type="InterPro" id="IPR050769">
    <property type="entry name" value="NAT_camello-type"/>
</dbReference>
<sequence length="170" mass="18256">LDPASGGAVAIRPFRAGDLGQIAARQALLYQQENGWGRGLEVAVLDAAAAFLRDFKPGREQCWVAELDGVAAGSVMLTDEGGGIARLRLLYVEPFARGRGIGGELIARCVAFARDCGYGRLTLWTQTVLDGARRLYARNGFRLTETAPHAVFGLPLQGETWVLDLTMPPA</sequence>
<protein>
    <submittedName>
        <fullName evidence="3">GNAT family N-acetyltransferase</fullName>
    </submittedName>
</protein>
<name>A0A7Y7IWJ7_9PROT</name>
<dbReference type="CDD" id="cd04301">
    <property type="entry name" value="NAT_SF"/>
    <property type="match status" value="1"/>
</dbReference>
<keyword evidence="1 3" id="KW-0808">Transferase</keyword>
<dbReference type="PANTHER" id="PTHR13947:SF37">
    <property type="entry name" value="LD18367P"/>
    <property type="match status" value="1"/>
</dbReference>
<evidence type="ECO:0000313" key="3">
    <source>
        <dbReference type="EMBL" id="NVN11673.1"/>
    </source>
</evidence>
<reference evidence="3 4" key="1">
    <citation type="submission" date="2020-06" db="EMBL/GenBank/DDBJ databases">
        <title>Description of novel acetic acid bacteria.</title>
        <authorList>
            <person name="Sombolestani A."/>
        </authorList>
    </citation>
    <scope>NUCLEOTIDE SEQUENCE [LARGE SCALE GENOMIC DNA]</scope>
    <source>
        <strain evidence="3 4">LMG 31431</strain>
    </source>
</reference>
<organism evidence="3 4">
    <name type="scientific">Nguyenibacter vanlangensis</name>
    <dbReference type="NCBI Taxonomy" id="1216886"/>
    <lineage>
        <taxon>Bacteria</taxon>
        <taxon>Pseudomonadati</taxon>
        <taxon>Pseudomonadota</taxon>
        <taxon>Alphaproteobacteria</taxon>
        <taxon>Acetobacterales</taxon>
        <taxon>Acetobacteraceae</taxon>
        <taxon>Nguyenibacter</taxon>
    </lineage>
</organism>
<gene>
    <name evidence="3" type="ORF">HUK84_11170</name>
</gene>